<dbReference type="PANTHER" id="PTHR11440">
    <property type="entry name" value="LECITHIN-CHOLESTEROL ACYLTRANSFERASE-RELATED"/>
    <property type="match status" value="1"/>
</dbReference>
<name>A0A6P3CDH9_9BURK</name>
<dbReference type="Pfam" id="PF07819">
    <property type="entry name" value="PGAP1"/>
    <property type="match status" value="1"/>
</dbReference>
<accession>A0A6P3CDH9</accession>
<evidence type="ECO:0000259" key="1">
    <source>
        <dbReference type="Pfam" id="PF07819"/>
    </source>
</evidence>
<dbReference type="InterPro" id="IPR012908">
    <property type="entry name" value="PGAP1-ab_dom-like"/>
</dbReference>
<dbReference type="Proteomes" id="UP000494109">
    <property type="component" value="Unassembled WGS sequence"/>
</dbReference>
<dbReference type="SUPFAM" id="SSF53474">
    <property type="entry name" value="alpha/beta-Hydrolases"/>
    <property type="match status" value="1"/>
</dbReference>
<organism evidence="2 3">
    <name type="scientific">Burkholderia contaminans</name>
    <dbReference type="NCBI Taxonomy" id="488447"/>
    <lineage>
        <taxon>Bacteria</taxon>
        <taxon>Pseudomonadati</taxon>
        <taxon>Pseudomonadota</taxon>
        <taxon>Betaproteobacteria</taxon>
        <taxon>Burkholderiales</taxon>
        <taxon>Burkholderiaceae</taxon>
        <taxon>Burkholderia</taxon>
        <taxon>Burkholderia cepacia complex</taxon>
    </lineage>
</organism>
<gene>
    <name evidence="2" type="ORF">BCO71033_07398</name>
</gene>
<sequence>MSNSNGNGSNAEKSDAVTLNATHGADGKQCTNATLTPDSDWRNKIVHCDPRPAIPVIFIPGVMGSRLVSKKTGEAVWDAPNNIASGAIFAAQTAWFQENPDKQKNYDPTEAIVSPTGRVNAYGCDIGNDEARRRGWGSVHMDSYHSSLAWLENQLNHPYFNGNISGYWVASDKNGKDFTVQPLLGTDPKAYGAFGKAADIITADSEEFKKFVKYRYPVYAIGYNWLQSNEKSAFDVVNGVEFPHPKTGKKQRLMGIKEICAENKVTKAIIITHSMGGLVARMACVLANNDGWMHGVIHGAQPATGAPLAARRFRTGGQGEDALANKILAGFNAHEFLAITANAQGPLELLPMPDYHASEPWWIFQNMKRQTVMSLPRPGDTISLYSTTDWYSLVPDQSPSVLDPAGITQERLRTNSPGVSVAQEFRSTMVEVVKRQSKLVNRYHKNTYAFYGNGMLDQNQKETVKDARTGMTAHLPKRVERTENAYKLRTFGNVIWQGDFPQGVTESDVINAKLLSDDGVGTIRISVKGQPVTLTAIKKTENDGDVAGHGFIPGDGTVPSWSGEAVARGLKPGVAGGIAEGVQVAFEQRGFDHQGCFTHPWARWATLYSVVKIVKSIQT</sequence>
<dbReference type="EMBL" id="CABVQS010000071">
    <property type="protein sequence ID" value="VWD65486.1"/>
    <property type="molecule type" value="Genomic_DNA"/>
</dbReference>
<proteinExistence type="predicted"/>
<dbReference type="AlphaFoldDB" id="A0A6P3CDH9"/>
<protein>
    <recommendedName>
        <fullName evidence="1">GPI inositol-deacylase PGAP1-like alpha/beta domain-containing protein</fullName>
    </recommendedName>
</protein>
<dbReference type="InterPro" id="IPR029058">
    <property type="entry name" value="AB_hydrolase_fold"/>
</dbReference>
<dbReference type="GO" id="GO:0016788">
    <property type="term" value="F:hydrolase activity, acting on ester bonds"/>
    <property type="evidence" value="ECO:0007669"/>
    <property type="project" value="InterPro"/>
</dbReference>
<feature type="domain" description="GPI inositol-deacylase PGAP1-like alpha/beta" evidence="1">
    <location>
        <begin position="261"/>
        <end position="310"/>
    </location>
</feature>
<dbReference type="RefSeq" id="WP_235986714.1">
    <property type="nucleotide sequence ID" value="NZ_CABVQS010000071.1"/>
</dbReference>
<reference evidence="2 3" key="1">
    <citation type="submission" date="2019-09" db="EMBL/GenBank/DDBJ databases">
        <authorList>
            <person name="Depoorter E."/>
        </authorList>
    </citation>
    <scope>NUCLEOTIDE SEQUENCE [LARGE SCALE GENOMIC DNA]</scope>
    <source>
        <strain evidence="2">R-71033</strain>
    </source>
</reference>
<evidence type="ECO:0000313" key="2">
    <source>
        <dbReference type="EMBL" id="VWD65486.1"/>
    </source>
</evidence>
<evidence type="ECO:0000313" key="3">
    <source>
        <dbReference type="Proteomes" id="UP000494109"/>
    </source>
</evidence>
<dbReference type="Gene3D" id="3.40.50.1820">
    <property type="entry name" value="alpha/beta hydrolase"/>
    <property type="match status" value="1"/>
</dbReference>